<dbReference type="InterPro" id="IPR036291">
    <property type="entry name" value="NAD(P)-bd_dom_sf"/>
</dbReference>
<evidence type="ECO:0000256" key="2">
    <source>
        <dbReference type="ARBA" id="ARBA00022833"/>
    </source>
</evidence>
<dbReference type="InterPro" id="IPR002328">
    <property type="entry name" value="ADH_Zn_CS"/>
</dbReference>
<comment type="caution">
    <text evidence="7">The sequence shown here is derived from an EMBL/GenBank/DDBJ whole genome shotgun (WGS) entry which is preliminary data.</text>
</comment>
<evidence type="ECO:0000313" key="8">
    <source>
        <dbReference type="Proteomes" id="UP001170954"/>
    </source>
</evidence>
<dbReference type="Pfam" id="PF00107">
    <property type="entry name" value="ADH_zinc_N"/>
    <property type="match status" value="1"/>
</dbReference>
<keyword evidence="3" id="KW-0560">Oxidoreductase</keyword>
<comment type="similarity">
    <text evidence="5">Belongs to the zinc-containing alcohol dehydrogenase family.</text>
</comment>
<gene>
    <name evidence="7" type="ORF">HX018_07500</name>
</gene>
<reference evidence="7" key="1">
    <citation type="submission" date="2020-06" db="EMBL/GenBank/DDBJ databases">
        <authorList>
            <person name="Dong N."/>
        </authorList>
    </citation>
    <scope>NUCLEOTIDE SEQUENCE</scope>
    <source>
        <strain evidence="7">R1692</strain>
    </source>
</reference>
<dbReference type="PANTHER" id="PTHR43880:SF12">
    <property type="entry name" value="ALCOHOL DEHYDROGENASE CLASS-3"/>
    <property type="match status" value="1"/>
</dbReference>
<dbReference type="SUPFAM" id="SSF50129">
    <property type="entry name" value="GroES-like"/>
    <property type="match status" value="2"/>
</dbReference>
<dbReference type="SMART" id="SM00829">
    <property type="entry name" value="PKS_ER"/>
    <property type="match status" value="1"/>
</dbReference>
<dbReference type="InterPro" id="IPR020843">
    <property type="entry name" value="ER"/>
</dbReference>
<evidence type="ECO:0000256" key="1">
    <source>
        <dbReference type="ARBA" id="ARBA00022723"/>
    </source>
</evidence>
<evidence type="ECO:0000256" key="5">
    <source>
        <dbReference type="RuleBase" id="RU361277"/>
    </source>
</evidence>
<dbReference type="PANTHER" id="PTHR43880">
    <property type="entry name" value="ALCOHOL DEHYDROGENASE"/>
    <property type="match status" value="1"/>
</dbReference>
<dbReference type="PROSITE" id="PS00059">
    <property type="entry name" value="ADH_ZINC"/>
    <property type="match status" value="1"/>
</dbReference>
<dbReference type="Gene3D" id="3.90.180.10">
    <property type="entry name" value="Medium-chain alcohol dehydrogenases, catalytic domain"/>
    <property type="match status" value="1"/>
</dbReference>
<dbReference type="RefSeq" id="WP_286651039.1">
    <property type="nucleotide sequence ID" value="NZ_JACAGK010000016.1"/>
</dbReference>
<organism evidence="7 8">
    <name type="scientific">Sphingobacterium hotanense</name>
    <dbReference type="NCBI Taxonomy" id="649196"/>
    <lineage>
        <taxon>Bacteria</taxon>
        <taxon>Pseudomonadati</taxon>
        <taxon>Bacteroidota</taxon>
        <taxon>Sphingobacteriia</taxon>
        <taxon>Sphingobacteriales</taxon>
        <taxon>Sphingobacteriaceae</taxon>
        <taxon>Sphingobacterium</taxon>
    </lineage>
</organism>
<proteinExistence type="inferred from homology"/>
<evidence type="ECO:0000313" key="7">
    <source>
        <dbReference type="EMBL" id="MDM1048079.1"/>
    </source>
</evidence>
<keyword evidence="2 5" id="KW-0862">Zinc</keyword>
<protein>
    <submittedName>
        <fullName evidence="7">Alcohol dehydrogenase catalytic domain-containing protein</fullName>
    </submittedName>
</protein>
<dbReference type="InterPro" id="IPR013154">
    <property type="entry name" value="ADH-like_N"/>
</dbReference>
<keyword evidence="1 5" id="KW-0479">Metal-binding</keyword>
<dbReference type="Pfam" id="PF08240">
    <property type="entry name" value="ADH_N"/>
    <property type="match status" value="1"/>
</dbReference>
<evidence type="ECO:0000256" key="3">
    <source>
        <dbReference type="ARBA" id="ARBA00023002"/>
    </source>
</evidence>
<accession>A0ABT7NLH6</accession>
<evidence type="ECO:0000259" key="6">
    <source>
        <dbReference type="SMART" id="SM00829"/>
    </source>
</evidence>
<evidence type="ECO:0000256" key="4">
    <source>
        <dbReference type="ARBA" id="ARBA00023027"/>
    </source>
</evidence>
<dbReference type="Gene3D" id="3.40.50.720">
    <property type="entry name" value="NAD(P)-binding Rossmann-like Domain"/>
    <property type="match status" value="1"/>
</dbReference>
<sequence>MKITCRAAITDGKGQYFIDNIQVAEPAPDEVLVKIKAAGVCHTDYDSLNWNQPLVLGHEGAGIVYQVGPHVSHVKPDDPVLLNWAIPCMTCFQCKLENYHICEQNSPVTGQGHASNLGHAHAAGCLWKGESIARSFHLGTLSEYTLVKAAAVTKIKTATLPYECAAIIGCGVMTGYGSVVNAAKVEAGCCVVVLGTGGVGLSVIQAAKIAKAGMIIGIDVNPRRLEMAKQFGATHCLLADAQDQGLLQMAQQVSQLCGGRGADYAFECTARPELGAAPLAMIRNAGTAIQVSGIEQEIPFDMNLFEWDKLYLNPLYGKCNPHRDFDRIIQHYQHGELLLDEMISARYSLENLPLAFDDMLKGKNAKGVILFK</sequence>
<dbReference type="SUPFAM" id="SSF51735">
    <property type="entry name" value="NAD(P)-binding Rossmann-fold domains"/>
    <property type="match status" value="1"/>
</dbReference>
<dbReference type="InterPro" id="IPR013149">
    <property type="entry name" value="ADH-like_C"/>
</dbReference>
<feature type="domain" description="Enoyl reductase (ER)" evidence="6">
    <location>
        <begin position="14"/>
        <end position="369"/>
    </location>
</feature>
<dbReference type="EMBL" id="JACAGK010000016">
    <property type="protein sequence ID" value="MDM1048079.1"/>
    <property type="molecule type" value="Genomic_DNA"/>
</dbReference>
<keyword evidence="4" id="KW-0520">NAD</keyword>
<reference evidence="7" key="2">
    <citation type="journal article" date="2022" name="Sci. Total Environ.">
        <title>Prevalence, transmission, and molecular epidemiology of tet(X)-positive bacteria among humans, animals, and environmental niches in China: An epidemiological, and genomic-based study.</title>
        <authorList>
            <person name="Dong N."/>
            <person name="Zeng Y."/>
            <person name="Cai C."/>
            <person name="Sun C."/>
            <person name="Lu J."/>
            <person name="Liu C."/>
            <person name="Zhou H."/>
            <person name="Sun Q."/>
            <person name="Shu L."/>
            <person name="Wang H."/>
            <person name="Wang Y."/>
            <person name="Wang S."/>
            <person name="Wu C."/>
            <person name="Chan E.W."/>
            <person name="Chen G."/>
            <person name="Shen Z."/>
            <person name="Chen S."/>
            <person name="Zhang R."/>
        </authorList>
    </citation>
    <scope>NUCLEOTIDE SEQUENCE</scope>
    <source>
        <strain evidence="7">R1692</strain>
    </source>
</reference>
<comment type="cofactor">
    <cofactor evidence="5">
        <name>Zn(2+)</name>
        <dbReference type="ChEBI" id="CHEBI:29105"/>
    </cofactor>
</comment>
<dbReference type="InterPro" id="IPR011032">
    <property type="entry name" value="GroES-like_sf"/>
</dbReference>
<name>A0ABT7NLH6_9SPHI</name>
<keyword evidence="8" id="KW-1185">Reference proteome</keyword>
<dbReference type="Proteomes" id="UP001170954">
    <property type="component" value="Unassembled WGS sequence"/>
</dbReference>